<evidence type="ECO:0000313" key="1">
    <source>
        <dbReference type="EMBL" id="MYZ51508.1"/>
    </source>
</evidence>
<reference evidence="1 2" key="1">
    <citation type="submission" date="2019-09" db="EMBL/GenBank/DDBJ databases">
        <title>Identification of Malikia spinosa a prominent benzene-, toluene-, and ethylbenzene-degrading bacterium: enrichment, isolation and whole genome sequencing.</title>
        <authorList>
            <person name="Tancsics A."/>
            <person name="Revesz F."/>
            <person name="Kriszt B."/>
        </authorList>
    </citation>
    <scope>NUCLEOTIDE SEQUENCE [LARGE SCALE GENOMIC DNA]</scope>
    <source>
        <strain evidence="1 2">AB6</strain>
    </source>
</reference>
<dbReference type="EMBL" id="VYSB01000004">
    <property type="protein sequence ID" value="MYZ51508.1"/>
    <property type="molecule type" value="Genomic_DNA"/>
</dbReference>
<comment type="caution">
    <text evidence="1">The sequence shown here is derived from an EMBL/GenBank/DDBJ whole genome shotgun (WGS) entry which is preliminary data.</text>
</comment>
<evidence type="ECO:0000313" key="2">
    <source>
        <dbReference type="Proteomes" id="UP000481947"/>
    </source>
</evidence>
<dbReference type="RefSeq" id="WP_161124554.1">
    <property type="nucleotide sequence ID" value="NZ_VYSB01000004.1"/>
</dbReference>
<gene>
    <name evidence="1" type="ORF">F5985_05000</name>
</gene>
<dbReference type="AlphaFoldDB" id="A0A7C9J597"/>
<name>A0A7C9J597_9BURK</name>
<organism evidence="1 2">
    <name type="scientific">Malikia spinosa</name>
    <dbReference type="NCBI Taxonomy" id="86180"/>
    <lineage>
        <taxon>Bacteria</taxon>
        <taxon>Pseudomonadati</taxon>
        <taxon>Pseudomonadota</taxon>
        <taxon>Betaproteobacteria</taxon>
        <taxon>Burkholderiales</taxon>
        <taxon>Comamonadaceae</taxon>
        <taxon>Malikia</taxon>
    </lineage>
</organism>
<dbReference type="Proteomes" id="UP000481947">
    <property type="component" value="Unassembled WGS sequence"/>
</dbReference>
<proteinExistence type="predicted"/>
<protein>
    <submittedName>
        <fullName evidence="1">Uncharacterized protein</fullName>
    </submittedName>
</protein>
<sequence length="99" mass="10745">MHQHITQENLDATLKILQSLARDEEEEAKLTNRITAEIEGHSLEASFAALLGIVSKLAQHRLDGDKQKAAALCLMSVAANISNWAGVTDEELACIHVLA</sequence>
<accession>A0A7C9J597</accession>